<feature type="transmembrane region" description="Helical" evidence="1">
    <location>
        <begin position="48"/>
        <end position="70"/>
    </location>
</feature>
<dbReference type="AlphaFoldDB" id="A0A365U8A4"/>
<reference evidence="2 3" key="1">
    <citation type="submission" date="2018-07" db="EMBL/GenBank/DDBJ databases">
        <title>Rhodosalinus sp. strain E84T genomic sequence and assembly.</title>
        <authorList>
            <person name="Liu Z.-W."/>
            <person name="Lu D.-C."/>
        </authorList>
    </citation>
    <scope>NUCLEOTIDE SEQUENCE [LARGE SCALE GENOMIC DNA]</scope>
    <source>
        <strain evidence="2 3">E84</strain>
    </source>
</reference>
<dbReference type="Pfam" id="PF18910">
    <property type="entry name" value="DUF5665"/>
    <property type="match status" value="1"/>
</dbReference>
<keyword evidence="1" id="KW-0812">Transmembrane</keyword>
<evidence type="ECO:0000313" key="3">
    <source>
        <dbReference type="Proteomes" id="UP000253370"/>
    </source>
</evidence>
<gene>
    <name evidence="2" type="ORF">DRV85_11140</name>
</gene>
<dbReference type="EMBL" id="QNTQ01000009">
    <property type="protein sequence ID" value="RBI84809.1"/>
    <property type="molecule type" value="Genomic_DNA"/>
</dbReference>
<accession>A0A365U8A4</accession>
<evidence type="ECO:0000256" key="1">
    <source>
        <dbReference type="SAM" id="Phobius"/>
    </source>
</evidence>
<proteinExistence type="predicted"/>
<name>A0A365U8A4_9RHOB</name>
<comment type="caution">
    <text evidence="2">The sequence shown here is derived from an EMBL/GenBank/DDBJ whole genome shotgun (WGS) entry which is preliminary data.</text>
</comment>
<keyword evidence="1" id="KW-0472">Membrane</keyword>
<keyword evidence="1" id="KW-1133">Transmembrane helix</keyword>
<dbReference type="InterPro" id="IPR043723">
    <property type="entry name" value="DUF5665"/>
</dbReference>
<sequence>MADRPRDPLDRQTAQRLARALEEIVAHRIVRIHDSLIKVVFFQFLRGLAFGFGTVIGASILVSVLVAVLARIEFVPLLGDLATQVIDQIEAAQGSEQPAGPPR</sequence>
<keyword evidence="3" id="KW-1185">Reference proteome</keyword>
<dbReference type="RefSeq" id="WP_113289546.1">
    <property type="nucleotide sequence ID" value="NZ_QNTQ01000009.1"/>
</dbReference>
<dbReference type="OrthoDB" id="7859841at2"/>
<organism evidence="2 3">
    <name type="scientific">Rhodosalinus halophilus</name>
    <dbReference type="NCBI Taxonomy" id="2259333"/>
    <lineage>
        <taxon>Bacteria</taxon>
        <taxon>Pseudomonadati</taxon>
        <taxon>Pseudomonadota</taxon>
        <taxon>Alphaproteobacteria</taxon>
        <taxon>Rhodobacterales</taxon>
        <taxon>Paracoccaceae</taxon>
        <taxon>Rhodosalinus</taxon>
    </lineage>
</organism>
<dbReference type="Proteomes" id="UP000253370">
    <property type="component" value="Unassembled WGS sequence"/>
</dbReference>
<protein>
    <submittedName>
        <fullName evidence="2">Uncharacterized protein</fullName>
    </submittedName>
</protein>
<evidence type="ECO:0000313" key="2">
    <source>
        <dbReference type="EMBL" id="RBI84809.1"/>
    </source>
</evidence>